<keyword evidence="3" id="KW-0949">S-adenosyl-L-methionine</keyword>
<dbReference type="CDD" id="cd02440">
    <property type="entry name" value="AdoMet_MTases"/>
    <property type="match status" value="1"/>
</dbReference>
<dbReference type="SUPFAM" id="SSF53335">
    <property type="entry name" value="S-adenosyl-L-methionine-dependent methyltransferases"/>
    <property type="match status" value="1"/>
</dbReference>
<dbReference type="GO" id="GO:0008168">
    <property type="term" value="F:methyltransferase activity"/>
    <property type="evidence" value="ECO:0007669"/>
    <property type="project" value="UniProtKB-KW"/>
</dbReference>
<keyword evidence="6" id="KW-1185">Reference proteome</keyword>
<dbReference type="RefSeq" id="WP_183356639.1">
    <property type="nucleotide sequence ID" value="NZ_BLXX01000021.1"/>
</dbReference>
<dbReference type="Gene3D" id="3.40.50.150">
    <property type="entry name" value="Vaccinia Virus protein VP39"/>
    <property type="match status" value="1"/>
</dbReference>
<dbReference type="AlphaFoldDB" id="A0A6V8MQ60"/>
<dbReference type="InterPro" id="IPR041698">
    <property type="entry name" value="Methyltransf_25"/>
</dbReference>
<dbReference type="EMBL" id="BLXX01000021">
    <property type="protein sequence ID" value="GFO61853.1"/>
    <property type="molecule type" value="Genomic_DNA"/>
</dbReference>
<evidence type="ECO:0000256" key="2">
    <source>
        <dbReference type="ARBA" id="ARBA00022679"/>
    </source>
</evidence>
<comment type="caution">
    <text evidence="5">The sequence shown here is derived from an EMBL/GenBank/DDBJ whole genome shotgun (WGS) entry which is preliminary data.</text>
</comment>
<protein>
    <submittedName>
        <fullName evidence="5">SAM-dependent methyltransferase</fullName>
    </submittedName>
</protein>
<dbReference type="PANTHER" id="PTHR43464:SF19">
    <property type="entry name" value="UBIQUINONE BIOSYNTHESIS O-METHYLTRANSFERASE, MITOCHONDRIAL"/>
    <property type="match status" value="1"/>
</dbReference>
<feature type="domain" description="Methyltransferase" evidence="4">
    <location>
        <begin position="44"/>
        <end position="129"/>
    </location>
</feature>
<keyword evidence="1 5" id="KW-0489">Methyltransferase</keyword>
<reference evidence="6" key="1">
    <citation type="submission" date="2020-06" db="EMBL/GenBank/DDBJ databases">
        <title>Draft genomic sequence of Geomonas sp. Red330.</title>
        <authorList>
            <person name="Itoh H."/>
            <person name="Zhenxing X."/>
            <person name="Ushijima N."/>
            <person name="Masuda Y."/>
            <person name="Shiratori Y."/>
            <person name="Senoo K."/>
        </authorList>
    </citation>
    <scope>NUCLEOTIDE SEQUENCE [LARGE SCALE GENOMIC DNA]</scope>
    <source>
        <strain evidence="6">Red330</strain>
    </source>
</reference>
<evidence type="ECO:0000256" key="3">
    <source>
        <dbReference type="ARBA" id="ARBA00022691"/>
    </source>
</evidence>
<organism evidence="5 6">
    <name type="scientific">Geomonas silvestris</name>
    <dbReference type="NCBI Taxonomy" id="2740184"/>
    <lineage>
        <taxon>Bacteria</taxon>
        <taxon>Pseudomonadati</taxon>
        <taxon>Thermodesulfobacteriota</taxon>
        <taxon>Desulfuromonadia</taxon>
        <taxon>Geobacterales</taxon>
        <taxon>Geobacteraceae</taxon>
        <taxon>Geomonas</taxon>
    </lineage>
</organism>
<evidence type="ECO:0000313" key="6">
    <source>
        <dbReference type="Proteomes" id="UP000556026"/>
    </source>
</evidence>
<dbReference type="Proteomes" id="UP000556026">
    <property type="component" value="Unassembled WGS sequence"/>
</dbReference>
<gene>
    <name evidence="5" type="ORF">GMST_41780</name>
</gene>
<dbReference type="InterPro" id="IPR029063">
    <property type="entry name" value="SAM-dependent_MTases_sf"/>
</dbReference>
<accession>A0A6V8MQ60</accession>
<sequence>MEEDRIKWDERYTGDSYFFCFAPSGFLARCFETVRPLVPGLRAIDLACGEGRNAIYLAQHGFRVTAVDISPRGLERGERRAAEVGVSVDFVQADLEAFRFDERYDLILDFNFLLRPLIPLMVAALNPGGVIVMETILDTPSIEPGHTKSFLLQPGELVQLFEPFAGTVHLFEEEAKGPTPVARIIFQKAG</sequence>
<keyword evidence="2 5" id="KW-0808">Transferase</keyword>
<dbReference type="GO" id="GO:0032259">
    <property type="term" value="P:methylation"/>
    <property type="evidence" value="ECO:0007669"/>
    <property type="project" value="UniProtKB-KW"/>
</dbReference>
<evidence type="ECO:0000256" key="1">
    <source>
        <dbReference type="ARBA" id="ARBA00022603"/>
    </source>
</evidence>
<proteinExistence type="predicted"/>
<dbReference type="PANTHER" id="PTHR43464">
    <property type="entry name" value="METHYLTRANSFERASE"/>
    <property type="match status" value="1"/>
</dbReference>
<name>A0A6V8MQ60_9BACT</name>
<evidence type="ECO:0000259" key="4">
    <source>
        <dbReference type="Pfam" id="PF13649"/>
    </source>
</evidence>
<dbReference type="Pfam" id="PF13649">
    <property type="entry name" value="Methyltransf_25"/>
    <property type="match status" value="1"/>
</dbReference>
<evidence type="ECO:0000313" key="5">
    <source>
        <dbReference type="EMBL" id="GFO61853.1"/>
    </source>
</evidence>